<feature type="region of interest" description="Disordered" evidence="1">
    <location>
        <begin position="3764"/>
        <end position="3788"/>
    </location>
</feature>
<dbReference type="VEuPathDB" id="FungiDB:FOC1_g10011335"/>
<evidence type="ECO:0000313" key="3">
    <source>
        <dbReference type="EMBL" id="ENH74009.1"/>
    </source>
</evidence>
<dbReference type="STRING" id="1229664.N4UFM5"/>
<proteinExistence type="predicted"/>
<dbReference type="PANTHER" id="PTHR33793">
    <property type="entry name" value="ALPHA-AGGLUTININ"/>
    <property type="match status" value="1"/>
</dbReference>
<feature type="region of interest" description="Disordered" evidence="1">
    <location>
        <begin position="316"/>
        <end position="344"/>
    </location>
</feature>
<feature type="compositionally biased region" description="Polar residues" evidence="1">
    <location>
        <begin position="3369"/>
        <end position="3397"/>
    </location>
</feature>
<evidence type="ECO:0000313" key="4">
    <source>
        <dbReference type="Proteomes" id="UP000016928"/>
    </source>
</evidence>
<name>N4UFM5_FUSC1</name>
<dbReference type="OrthoDB" id="4405280at2759"/>
<feature type="compositionally biased region" description="Low complexity" evidence="1">
    <location>
        <begin position="3764"/>
        <end position="3777"/>
    </location>
</feature>
<feature type="signal peptide" evidence="2">
    <location>
        <begin position="1"/>
        <end position="18"/>
    </location>
</feature>
<dbReference type="EMBL" id="KB730051">
    <property type="protein sequence ID" value="ENH74009.1"/>
    <property type="molecule type" value="Genomic_DNA"/>
</dbReference>
<keyword evidence="2" id="KW-0732">Signal</keyword>
<feature type="region of interest" description="Disordered" evidence="1">
    <location>
        <begin position="611"/>
        <end position="632"/>
    </location>
</feature>
<evidence type="ECO:0000256" key="1">
    <source>
        <dbReference type="SAM" id="MobiDB-lite"/>
    </source>
</evidence>
<sequence length="4240" mass="433927">MLLLRGLLASTLLLAVKAQDGIDQAAVNIATGFAETLIQHAYTTLNADSGGAGDAGNGGNQDQAFDASLLDKPQNAADNDATVTQIIQGQVTVETYTRPGGVLFPVTLLPHPRITLAPTRNDPYKRIIQAYTGGNDATTNQEITIAEPSGTSPGTILVDVPATIISALPSGVAITGEATRTIPAAGNAPATVVIQTPWADVPPSTPGVGGAGAGGAVGGNAGGSTSNVLVIQTYTGTEYITQARVSTIVGSGGDQGTVVVQVPQGSQNPGGAVTIPPSDGGHFTTILRQYTGASAISTPVTILVPTSAGQDGTIIIETPGPSSTPGSGGDSDLPENQPQVIPPSGDNPYSTILRPHAGSDQITEPVTYTVPPSGTNPGTIIIETPAVRAGQQVITLPSDPNSGYITIVREPNSAITAPNTITIAPTGGQPGTIIIETPAPQPGDVEITIPPGQDGSFVTIIQGPTGSNAVTAPNTITITGTPGQPGTIIIQTPVPSGGGQITRGPGDPFTIPAGSGQYVTIFRPHSGDPISVPITLTQPGKNGQPGTIIIETPDPTTSAPGSNSPYVTIYRPHSGGPISAPVTITVPPSGTQPGTIIVETPVPTLETPKGQNAVTSSAAGGQPITIPPSKNNPYVTIYRPHTGDPITVPITITQSPSNGQPGTIIIETPAPPADTVTETEPGATVTVPPDNPGGYTTIYRPHTGDPISEPITVTTISGSNGQPGTVIIETQGPFTVTATGPGGTATIYTPGSDVSTTVTKTVTLTASGGQQSTAVVIETPPPVKVQPTTAMVTVTGPDGYVTITEQYTGTSVITAIFTTTVTGSGTNPGTVYIETPPPIKFAPTSTVSGTDNYVTVYEPFPGPGIITAPITVTQATPSGGQPGTVIIQTPVADTPATTPLPDPTTTQGPDGYVTVYLPFPGPGVITTSYTRTQAPSGGNPGTVFITTPAPLPATTSEANLPSTTSGTDGYVTVFIPYPGPGEITAPITRTQPPANGQPGTVFITTPVPAFTTPKQMNGLTTTSQGTDDGYVTVFVPYPGPGEITAPITSTQPPANGQPGTVWITTPAPAFTTPKQMNGLTTTSQGTDGYVTVFLPFPGPGVITVPITSTQPPVNGQPGTVFITTPAPLPTDQQNVPTTTAGGDQYVTVFLPFPGPGVITAPITRTQAPSGGNPGTVFITTPAPETPTQPQTSALTTDNYITIYTPFPGPGVITAPITITKPPSNGQPGTVLIETPVPLSSSADTYVTVYRPYPGPGTITAPITLTQAPSNGQPGTVFIETQPTETPTPTTQTTDGSTPPITIPPDPTGSYVTIYRPYPGPGQITAPITYTQAPISGQPGTVIIETPNPDANTATQTGPVTVPTGNNNPYITVYKPYPGPGNIDQPVTITAATPSGGQPGTIIIETPTPEVNTKFAPLPTSSPPVTIPADNNNYVTVYRPHTGPPITAPITVTTIAPSGGQPGTPGTVIIETPAPEAPTSSSSDVPQTTASAVTIPADNAGYVTVYRPYPGPGTITAPLTVGTVAPTNGQPGTVIIETPVPQAAPQTTSTPEVTSTQGTDGYITVFQPYTGTGLITAPITVSTIPPSNGQPGTIIVETPVPQAITTTTSDAAPVTIPPGPDNSYVTVYRPHTGNDVITAPVTVTTIQGVNGQPGTIIIETPVPQNPTTTTSDAAPVTIPPGPDNSYITVYRPHTGTDVITAPVTVTTIPGVNGQPGTIIIETPAAQDTNAPSTAPANPGSTYVTEYRPYPGPGNIDQPITVTTIEPSNGNPGTVIIETPTPDVNTKVAQPPVTLDPGPGDQYVTVYRPYTGTGVITAPVTVRTIAPSGGQPGTVIIETPEPETPGPNPTVTLPAGPNESYITVFRPHTGTVVITGPVTITTIAPANGQPGTVIIETPVESERASTPAPVDSATSAPPQATYVTVYRPHTGADRITAPVTVTTIEPSGDQPGTVIIETPDQDLPPVTTSAGPLATYVTVYRPHTGADRITEPVTITTIEPTNGQPGTVIIETPGQQAPPVTTTPAPATYITITRLYTGIDQITEPITTTIPPQGDQPGTVIVETPGQQVPPVTSTPGPASYVTITRLYTGTDQITEAITSTIPPQGDQPGTVIIETPGQHVAAVTSTSAPPSYVTTTVPYTGTDQISVPVVTTVSPQGDQPGTVIVETQAPFVTVYRPHTGPDQITGPVTVTTIAPTGDQPGTIIIETPGAAPAVTTTPPAPSYVTITTLYTGTEILSEPTTVTTIPPQGDQPGTVIVETQGPFVTTSTLYTGTGVITAPSALTTIPPQGGQPGTVVIGTPGSYVTTTVLYTGSDSITGPTAFTTILPQGDQPGTVVVGTPGSYVTTTVLYTGVDSITGPTALTTVPPQGDQPGTVVIATPPSYVTTTIPYTGTEQITAPITATTIPPSGNQPGTVVIETQAPFVTIYRPHTGIDRITAPVTISTIAPSGDQPGTIVVETPGAEPPVTTSPPAPTYTTVYEEYSGTDDITEPVAKTTIEPQGDQPGTIIFDTPAQRVVSTSAAQPSYVTVYQPHSGPDRITAPVTVTTIPPQGDQPGTVVIETPGSEPAITSTPAPEPSYVTVYQPHTGLDRITEPVTITTIPPQGDQPGTVIIETPGSEPPVTSGPAPEPSYITIYQPHTGLDKITEPVTVSTIPPQGDQPGTVIIETPGAEPPVTSGPAPEPSYVTIYQPHTGSDRITEPVTLTTIPPQGDQPGTVIIETPGSEPPVTSTPAPEPSYVTIYQPYTGTDQITAPVTLTTIAPSGDKPGTVIIATPGSAPPVTSAPAPEPSYVTVYRPYTGFGQITAPVTVTTVEPQGDQPGTVIIETPGSAPPVTSTPAPEPTYITVYRPYTGVGQITAPVTVTTVEPQGDQPGTIIIETPGSEPPVTSTPEPAPQPSYITIYRPHTGADQITAPVTITTIEPQGDQPGTVIIETPGSELPVTSTPAPAPEPSYVTVYRPHTGADQITAPVTITTIEPQGDQPGTVIIETPGSEPAVTSSPEPAPQPSYVTVYRPHTGADQITAPLTITTIEPQGGQPGTVIIETPGSEPPVTSTPAPSYTTIYEPYTGTGEITGEVTVTTIPPQGDQPGTVIIETPGPQTANKGASPPLTIPDDSYVTVFRPYTGTPMITAPVTVTTISPSAGNPGTVIIETPAPEAAATTSGPGDVYVTVYTIYTGTGQLTAPITVTTIAPVSGTGTIVIETQAEATTPPPVTIPPSDNSPNITIVRQYPGPGVITAPVTSYEPPSTPGQPGTIIIETPAPISETTSEAPGTNVTLYTLAPPGVKTPITSYAPPQTPGQPGTVFIQTLGTDAESASEEGRNVTIYTDGPDSLTAPYTTYYPPGSPGDPGTVLIETPPPVPTGPASVSAVPTTDDSASGITTPASSNPDALTLTPSDSNDDFTVIEPNTRFADASENVTQIIPATDGTPGTQIIYTPVDTSGESSAGAPDTDSYVTISATVTIPGDPSTRTGLNSDVGSDAGTTGVETNVIIIPPSGTEPGTVLSQTSVYLDQALAEHGNVTITRTAPSGVTTRFTTYSPPAQPTDPGTIIIEIPDYNVTITRAAPTDITTTITTYSPPGTPGDPGTVIIETPDYNVTITREAPASITSLRTSYAPPGTPGDPGTVIVETPNNDYNVTITRGASITAPFTTYSPPGASGDPGTIIVETPDYNVTITREAPASITDVRTTYNPPGTPGDPGTVIVETPNNAYNVTITRAAPASITSIYTTYSPPAPFTTYSPPSGPGDPGTIIVETPDYNVTVTSDADSTDSATDVVTRYNPPGSPGDPGTIAIIMPNQRLVSTSQDPSTTDDPGQNVTIYRPGPRTLTGPVTSYIPPASRGDNGTVIIETPGPATPFNVTITQTISTITAIYTTYSPPGAEDDPGTIIVEMPPDRNVTITEEVSTITAPYTTYSPPGSPGDPGTVIIEVPPDHNVTVTEVISTITSPYTRFSPPANRGDPGTVYIGLPPDSNVTITTEVDSRTAPYTTYYPPGSQGDPGTILVELPPGRNVTITTEVASRTAPYTTYSAPANRGDPAPYTSYSPPANKGDPGTIIVELPPDRNVTVTTEVASLTAPYTTYADPATKGDPGSTIIIELPPDRNVTTTEEIPTLTQAYTTYSPPGNRGDPGTVIVRLPPDRNVTRTTEIATLTAPYTTYSPPVNRGDPGTIIIELPPDRNVTTTEEVSTITRVRTTYMPPANQGDPGTVVIQEPPDTNTTIVDVVSTITRPATRHCTRPDAP</sequence>
<feature type="compositionally biased region" description="Polar residues" evidence="1">
    <location>
        <begin position="3801"/>
        <end position="3818"/>
    </location>
</feature>
<feature type="region of interest" description="Disordered" evidence="1">
    <location>
        <begin position="3358"/>
        <end position="3399"/>
    </location>
</feature>
<gene>
    <name evidence="3" type="ORF">FOC1_g10011335</name>
</gene>
<feature type="region of interest" description="Disordered" evidence="1">
    <location>
        <begin position="1282"/>
        <end position="1307"/>
    </location>
</feature>
<dbReference type="HOGENOM" id="CLU_000044_0_0_1"/>
<dbReference type="OMA" id="GDSTDNF"/>
<evidence type="ECO:0000256" key="2">
    <source>
        <dbReference type="SAM" id="SignalP"/>
    </source>
</evidence>
<dbReference type="InterPro" id="IPR033504">
    <property type="entry name" value="ALS"/>
</dbReference>
<organism evidence="3 4">
    <name type="scientific">Fusarium oxysporum f. sp. cubense (strain race 1)</name>
    <name type="common">Panama disease fungus</name>
    <dbReference type="NCBI Taxonomy" id="1229664"/>
    <lineage>
        <taxon>Eukaryota</taxon>
        <taxon>Fungi</taxon>
        <taxon>Dikarya</taxon>
        <taxon>Ascomycota</taxon>
        <taxon>Pezizomycotina</taxon>
        <taxon>Sordariomycetes</taxon>
        <taxon>Hypocreomycetidae</taxon>
        <taxon>Hypocreales</taxon>
        <taxon>Nectriaceae</taxon>
        <taxon>Fusarium</taxon>
        <taxon>Fusarium oxysporum species complex</taxon>
    </lineage>
</organism>
<feature type="region of interest" description="Disordered" evidence="1">
    <location>
        <begin position="3801"/>
        <end position="3838"/>
    </location>
</feature>
<protein>
    <submittedName>
        <fullName evidence="3">Agglutinin-like protein 2</fullName>
    </submittedName>
</protein>
<dbReference type="Proteomes" id="UP000016928">
    <property type="component" value="Unassembled WGS sequence"/>
</dbReference>
<dbReference type="GO" id="GO:0007155">
    <property type="term" value="P:cell adhesion"/>
    <property type="evidence" value="ECO:0007669"/>
    <property type="project" value="InterPro"/>
</dbReference>
<dbReference type="PANTHER" id="PTHR33793:SF2">
    <property type="entry name" value="AGGLUTININ-LIKE PROTEIN 6"/>
    <property type="match status" value="1"/>
</dbReference>
<feature type="chain" id="PRO_5004120909" evidence="2">
    <location>
        <begin position="19"/>
        <end position="4240"/>
    </location>
</feature>
<accession>N4UFM5</accession>
<reference evidence="3" key="1">
    <citation type="submission" date="2012-09" db="EMBL/GenBank/DDBJ databases">
        <title>Genome Sequencing and Comparative Transcriptomics of Race1 and Race4 of Banana pathogen: Fusarium oxysporum f.sp. cubense.</title>
        <authorList>
            <person name="Fang X."/>
            <person name="Huang J."/>
        </authorList>
    </citation>
    <scope>NUCLEOTIDE SEQUENCE</scope>
    <source>
        <strain evidence="3">Race 1</strain>
    </source>
</reference>
<feature type="compositionally biased region" description="Low complexity" evidence="1">
    <location>
        <begin position="1282"/>
        <end position="1299"/>
    </location>
</feature>